<keyword evidence="8" id="KW-1185">Reference proteome</keyword>
<keyword evidence="3 6" id="KW-0812">Transmembrane</keyword>
<dbReference type="RefSeq" id="WP_259412855.1">
    <property type="nucleotide sequence ID" value="NZ_JANWGH010000001.1"/>
</dbReference>
<feature type="transmembrane region" description="Helical" evidence="6">
    <location>
        <begin position="50"/>
        <end position="71"/>
    </location>
</feature>
<dbReference type="Proteomes" id="UP001206788">
    <property type="component" value="Unassembled WGS sequence"/>
</dbReference>
<evidence type="ECO:0000256" key="5">
    <source>
        <dbReference type="ARBA" id="ARBA00023136"/>
    </source>
</evidence>
<accession>A0ABT2G1N3</accession>
<dbReference type="PANTHER" id="PTHR30250:SF11">
    <property type="entry name" value="O-ANTIGEN TRANSPORTER-RELATED"/>
    <property type="match status" value="1"/>
</dbReference>
<evidence type="ECO:0008006" key="9">
    <source>
        <dbReference type="Google" id="ProtNLM"/>
    </source>
</evidence>
<feature type="transmembrane region" description="Helical" evidence="6">
    <location>
        <begin position="21"/>
        <end position="44"/>
    </location>
</feature>
<evidence type="ECO:0000313" key="8">
    <source>
        <dbReference type="Proteomes" id="UP001206788"/>
    </source>
</evidence>
<feature type="transmembrane region" description="Helical" evidence="6">
    <location>
        <begin position="334"/>
        <end position="357"/>
    </location>
</feature>
<protein>
    <recommendedName>
        <fullName evidence="9">Membrane protein involved in the export of O-antigen and teichoic acid</fullName>
    </recommendedName>
</protein>
<name>A0ABT2G1N3_9BACT</name>
<evidence type="ECO:0000256" key="3">
    <source>
        <dbReference type="ARBA" id="ARBA00022692"/>
    </source>
</evidence>
<gene>
    <name evidence="7" type="ORF">NY014_01990</name>
</gene>
<dbReference type="EMBL" id="JANWGH010000001">
    <property type="protein sequence ID" value="MCS5489180.1"/>
    <property type="molecule type" value="Genomic_DNA"/>
</dbReference>
<reference evidence="7 8" key="1">
    <citation type="submission" date="2022-08" db="EMBL/GenBank/DDBJ databases">
        <title>Algoriphagus sp. CAU 1643 isolated from mud.</title>
        <authorList>
            <person name="Kim W."/>
        </authorList>
    </citation>
    <scope>NUCLEOTIDE SEQUENCE [LARGE SCALE GENOMIC DNA]</scope>
    <source>
        <strain evidence="7 8">CAU 1643</strain>
    </source>
</reference>
<keyword evidence="2" id="KW-1003">Cell membrane</keyword>
<keyword evidence="5 6" id="KW-0472">Membrane</keyword>
<comment type="subcellular location">
    <subcellularLocation>
        <location evidence="1">Cell membrane</location>
        <topology evidence="1">Multi-pass membrane protein</topology>
    </subcellularLocation>
</comment>
<feature type="transmembrane region" description="Helical" evidence="6">
    <location>
        <begin position="103"/>
        <end position="120"/>
    </location>
</feature>
<feature type="transmembrane region" description="Helical" evidence="6">
    <location>
        <begin position="369"/>
        <end position="388"/>
    </location>
</feature>
<keyword evidence="4 6" id="KW-1133">Transmembrane helix</keyword>
<evidence type="ECO:0000256" key="6">
    <source>
        <dbReference type="SAM" id="Phobius"/>
    </source>
</evidence>
<dbReference type="PANTHER" id="PTHR30250">
    <property type="entry name" value="PST FAMILY PREDICTED COLANIC ACID TRANSPORTER"/>
    <property type="match status" value="1"/>
</dbReference>
<evidence type="ECO:0000256" key="1">
    <source>
        <dbReference type="ARBA" id="ARBA00004651"/>
    </source>
</evidence>
<feature type="transmembrane region" description="Helical" evidence="6">
    <location>
        <begin position="394"/>
        <end position="414"/>
    </location>
</feature>
<proteinExistence type="predicted"/>
<feature type="transmembrane region" description="Helical" evidence="6">
    <location>
        <begin position="300"/>
        <end position="322"/>
    </location>
</feature>
<sequence length="427" mass="47818">MRNIIGKAKAILFSETGKRSTQVLGFQLIVFLMSFGSNIIIIRSLDKNDYAIFTLAATIIGMLSAISDSGISVGFRQLAGKIWDHPVKFADLLETLVPTRRKILLFTVPIVGLIGGFLFYEQGLDPIPNIILIILIVLIAILEIHRAIYIEVLRFQSKVHETQWSDILLQFTRLVFVGAFFYILDIYWVILVFIASSYLATTFILKKAKPYHSDEAVFRADYYKVLIDKFKKLLPNTSFYLIQGQISIFILSIFNNSSSLADFGALSRITIFFTLVQSVTNNILAPNFSRLNNPIAEKKYLINFMLIIISISIFVVLAVFLSKNIILMVLGDKYQYLGLELLLMAVATAVNFIFTSISSMNLSKGWVNFNARLAIPVSILCLIGGGFFLNLENLSQVIIFSTLPVIGTGFLKILDTINGLKTSVESI</sequence>
<dbReference type="InterPro" id="IPR050833">
    <property type="entry name" value="Poly_Biosynth_Transport"/>
</dbReference>
<evidence type="ECO:0000256" key="2">
    <source>
        <dbReference type="ARBA" id="ARBA00022475"/>
    </source>
</evidence>
<feature type="transmembrane region" description="Helical" evidence="6">
    <location>
        <begin position="233"/>
        <end position="254"/>
    </location>
</feature>
<organism evidence="7 8">
    <name type="scientific">Algoriphagus limi</name>
    <dbReference type="NCBI Taxonomy" id="2975273"/>
    <lineage>
        <taxon>Bacteria</taxon>
        <taxon>Pseudomonadati</taxon>
        <taxon>Bacteroidota</taxon>
        <taxon>Cytophagia</taxon>
        <taxon>Cytophagales</taxon>
        <taxon>Cyclobacteriaceae</taxon>
        <taxon>Algoriphagus</taxon>
    </lineage>
</organism>
<comment type="caution">
    <text evidence="7">The sequence shown here is derived from an EMBL/GenBank/DDBJ whole genome shotgun (WGS) entry which is preliminary data.</text>
</comment>
<feature type="transmembrane region" description="Helical" evidence="6">
    <location>
        <begin position="126"/>
        <end position="144"/>
    </location>
</feature>
<evidence type="ECO:0000313" key="7">
    <source>
        <dbReference type="EMBL" id="MCS5489180.1"/>
    </source>
</evidence>
<evidence type="ECO:0000256" key="4">
    <source>
        <dbReference type="ARBA" id="ARBA00022989"/>
    </source>
</evidence>